<accession>A0ABR2W6C7</accession>
<evidence type="ECO:0000313" key="2">
    <source>
        <dbReference type="EMBL" id="KAK9720796.1"/>
    </source>
</evidence>
<dbReference type="Proteomes" id="UP001479436">
    <property type="component" value="Unassembled WGS sequence"/>
</dbReference>
<protein>
    <submittedName>
        <fullName evidence="2">Uncharacterized protein</fullName>
    </submittedName>
</protein>
<comment type="caution">
    <text evidence="2">The sequence shown here is derived from an EMBL/GenBank/DDBJ whole genome shotgun (WGS) entry which is preliminary data.</text>
</comment>
<keyword evidence="1" id="KW-1133">Transmembrane helix</keyword>
<evidence type="ECO:0000313" key="3">
    <source>
        <dbReference type="Proteomes" id="UP001479436"/>
    </source>
</evidence>
<keyword evidence="3" id="KW-1185">Reference proteome</keyword>
<evidence type="ECO:0000256" key="1">
    <source>
        <dbReference type="SAM" id="Phobius"/>
    </source>
</evidence>
<name>A0ABR2W6C7_9FUNG</name>
<feature type="transmembrane region" description="Helical" evidence="1">
    <location>
        <begin position="12"/>
        <end position="32"/>
    </location>
</feature>
<proteinExistence type="predicted"/>
<feature type="transmembrane region" description="Helical" evidence="1">
    <location>
        <begin position="83"/>
        <end position="105"/>
    </location>
</feature>
<reference evidence="2 3" key="1">
    <citation type="submission" date="2023-04" db="EMBL/GenBank/DDBJ databases">
        <title>Genome of Basidiobolus ranarum AG-B5.</title>
        <authorList>
            <person name="Stajich J.E."/>
            <person name="Carter-House D."/>
            <person name="Gryganskyi A."/>
        </authorList>
    </citation>
    <scope>NUCLEOTIDE SEQUENCE [LARGE SCALE GENOMIC DNA]</scope>
    <source>
        <strain evidence="2 3">AG-B5</strain>
    </source>
</reference>
<organism evidence="2 3">
    <name type="scientific">Basidiobolus ranarum</name>
    <dbReference type="NCBI Taxonomy" id="34480"/>
    <lineage>
        <taxon>Eukaryota</taxon>
        <taxon>Fungi</taxon>
        <taxon>Fungi incertae sedis</taxon>
        <taxon>Zoopagomycota</taxon>
        <taxon>Entomophthoromycotina</taxon>
        <taxon>Basidiobolomycetes</taxon>
        <taxon>Basidiobolales</taxon>
        <taxon>Basidiobolaceae</taxon>
        <taxon>Basidiobolus</taxon>
    </lineage>
</organism>
<keyword evidence="1" id="KW-0472">Membrane</keyword>
<dbReference type="EMBL" id="JASJQH010007001">
    <property type="protein sequence ID" value="KAK9720796.1"/>
    <property type="molecule type" value="Genomic_DNA"/>
</dbReference>
<keyword evidence="1" id="KW-0812">Transmembrane</keyword>
<gene>
    <name evidence="2" type="ORF">K7432_003899</name>
</gene>
<sequence length="229" mass="25866">MRSQRSISYPLRILLVICSQGVVYSVPVSTYFSGKENKELYKREEEIEKANPSPSTGDSLKKFFEEEAKGRGITIGSINISPLYIAVFVCGVIVLTLLCVVICCIRSRRAKRKKLEKEVNSSCYMFEDIPSTRPNPSNRGGQHETRRSEFGELLDGEEGYSLSPQRVHSSTLNLLNNSVDSDFSETSSNYSGVRGKQTKEAAWRLGDLKLGSPHQSPPRRYLRDSYRVW</sequence>